<keyword evidence="4 6" id="KW-1133">Transmembrane helix</keyword>
<feature type="transmembrane region" description="Helical" evidence="6">
    <location>
        <begin position="798"/>
        <end position="819"/>
    </location>
</feature>
<sequence>MANKNLSFNRLVRADLRQNRISFAGVAVSVFVATMLMTGLGVLIESGLRGGLVPERYSAADVVVGGKQSLSIYGDLPVPLIERVLLPAGTEQEISKLPGVASVAADVTVPMASAERRIDAHPWSASSMSGFGIREGRAPSAADEVVLTESTAAAIGDIVPLAHGGIRAEYRVMGIAAAPVEPVRAEHAFLSEDRIAQLDPRGGAAQVLGIAAAEGTAPVALAADIAAKFPNLSVQTGDARGDVEFLDSGAARSSLVTVGAAFASTCLLVAMFIVSSTLSLSMQSRRRDFALLRAVGAEPAQVHRLVAREVFAVGLVAAIFGAAPGYLLATVLQSAFVQAGLIPGDFALAFSPLPALGATILVLVAGWSAARIAARRPARIDPVEALQEAANGPVSIGRARRITGIALGAAGLLLSAVPLAVRGQSAAGAAAGAAIILIISLALLGPVLVAFAVRWIASLFHWKSASTYLASANSAANAPRLASAITPIALGISLGLVQIGAPSILANEANLQAQAGVVAQLRVSAPGGLSNERVEDIAATPGVAVVNPVTVSQAVLQQAVAYGDQPPSSSGFVLQGIRPLATAGTMDLKVQEGSLEALTGDHRIALSSNARQALGLNVGDDVAGYFGDGAPLEATVVAIYERGLGFGDVTMSNDVVRSHTASGLNGFALVGTGDDSDATRQVLSDSGFEVSGGSGLGAAGAAERSQQGWVSVVALVVILGYIAIAVVNTLMMATGQRSREFALMQLIGASRRQVRAMMRKESLIVAVLAVMFGVAIAVPPLVGMSVGISGHPLPHLSVLPSLTVIGSMCALAVIAVAVSTRSTLRRRPMDEIGSRQ</sequence>
<dbReference type="Proteomes" id="UP000316500">
    <property type="component" value="Unassembled WGS sequence"/>
</dbReference>
<evidence type="ECO:0000259" key="7">
    <source>
        <dbReference type="Pfam" id="PF02687"/>
    </source>
</evidence>
<dbReference type="EMBL" id="VNFK01000004">
    <property type="protein sequence ID" value="TVU64693.1"/>
    <property type="molecule type" value="Genomic_DNA"/>
</dbReference>
<accession>A0A558H6E8</accession>
<dbReference type="InterPro" id="IPR003838">
    <property type="entry name" value="ABC3_permease_C"/>
</dbReference>
<feature type="transmembrane region" description="Helical" evidence="6">
    <location>
        <begin position="481"/>
        <end position="501"/>
    </location>
</feature>
<evidence type="ECO:0000256" key="3">
    <source>
        <dbReference type="ARBA" id="ARBA00022692"/>
    </source>
</evidence>
<feature type="domain" description="ABC3 transporter permease C-terminal" evidence="7">
    <location>
        <begin position="713"/>
        <end position="821"/>
    </location>
</feature>
<feature type="transmembrane region" description="Helical" evidence="6">
    <location>
        <begin position="349"/>
        <end position="370"/>
    </location>
</feature>
<reference evidence="8 9" key="1">
    <citation type="submission" date="2019-07" db="EMBL/GenBank/DDBJ databases">
        <title>Diversity of Bacteria from Kongsfjorden, Arctic.</title>
        <authorList>
            <person name="Yu Y."/>
        </authorList>
    </citation>
    <scope>NUCLEOTIDE SEQUENCE [LARGE SCALE GENOMIC DNA]</scope>
    <source>
        <strain evidence="8 9">SM1928</strain>
    </source>
</reference>
<dbReference type="InterPro" id="IPR038766">
    <property type="entry name" value="Membrane_comp_ABC_pdt"/>
</dbReference>
<feature type="transmembrane region" description="Helical" evidence="6">
    <location>
        <begin position="427"/>
        <end position="460"/>
    </location>
</feature>
<evidence type="ECO:0000313" key="8">
    <source>
        <dbReference type="EMBL" id="TVU64693.1"/>
    </source>
</evidence>
<feature type="transmembrane region" description="Helical" evidence="6">
    <location>
        <begin position="310"/>
        <end position="329"/>
    </location>
</feature>
<evidence type="ECO:0000313" key="9">
    <source>
        <dbReference type="Proteomes" id="UP000316500"/>
    </source>
</evidence>
<gene>
    <name evidence="8" type="ORF">FQP90_06375</name>
</gene>
<name>A0A558H6E8_PAENT</name>
<dbReference type="OrthoDB" id="3223244at2"/>
<organism evidence="8 9">
    <name type="scientific">Paenarthrobacter nitroguajacolicus</name>
    <name type="common">Arthrobacter nitroguajacolicus</name>
    <dbReference type="NCBI Taxonomy" id="211146"/>
    <lineage>
        <taxon>Bacteria</taxon>
        <taxon>Bacillati</taxon>
        <taxon>Actinomycetota</taxon>
        <taxon>Actinomycetes</taxon>
        <taxon>Micrococcales</taxon>
        <taxon>Micrococcaceae</taxon>
        <taxon>Paenarthrobacter</taxon>
    </lineage>
</organism>
<keyword evidence="2" id="KW-1003">Cell membrane</keyword>
<dbReference type="AlphaFoldDB" id="A0A558H6E8"/>
<evidence type="ECO:0000256" key="2">
    <source>
        <dbReference type="ARBA" id="ARBA00022475"/>
    </source>
</evidence>
<feature type="domain" description="ABC3 transporter permease C-terminal" evidence="7">
    <location>
        <begin position="261"/>
        <end position="381"/>
    </location>
</feature>
<comment type="caution">
    <text evidence="8">The sequence shown here is derived from an EMBL/GenBank/DDBJ whole genome shotgun (WGS) entry which is preliminary data.</text>
</comment>
<evidence type="ECO:0000256" key="5">
    <source>
        <dbReference type="ARBA" id="ARBA00023136"/>
    </source>
</evidence>
<comment type="subcellular location">
    <subcellularLocation>
        <location evidence="1">Cell membrane</location>
        <topology evidence="1">Multi-pass membrane protein</topology>
    </subcellularLocation>
</comment>
<protein>
    <submittedName>
        <fullName evidence="8">FtsX-like permease family protein</fullName>
    </submittedName>
</protein>
<feature type="transmembrane region" description="Helical" evidence="6">
    <location>
        <begin position="402"/>
        <end position="421"/>
    </location>
</feature>
<feature type="transmembrane region" description="Helical" evidence="6">
    <location>
        <begin position="255"/>
        <end position="278"/>
    </location>
</feature>
<feature type="transmembrane region" description="Helical" evidence="6">
    <location>
        <begin position="709"/>
        <end position="731"/>
    </location>
</feature>
<keyword evidence="3 6" id="KW-0812">Transmembrane</keyword>
<evidence type="ECO:0000256" key="4">
    <source>
        <dbReference type="ARBA" id="ARBA00022989"/>
    </source>
</evidence>
<feature type="transmembrane region" description="Helical" evidence="6">
    <location>
        <begin position="21"/>
        <end position="44"/>
    </location>
</feature>
<keyword evidence="5 6" id="KW-0472">Membrane</keyword>
<dbReference type="RefSeq" id="WP_144648850.1">
    <property type="nucleotide sequence ID" value="NZ_VNFK01000004.1"/>
</dbReference>
<evidence type="ECO:0000256" key="6">
    <source>
        <dbReference type="SAM" id="Phobius"/>
    </source>
</evidence>
<proteinExistence type="predicted"/>
<dbReference type="Pfam" id="PF02687">
    <property type="entry name" value="FtsX"/>
    <property type="match status" value="2"/>
</dbReference>
<feature type="transmembrane region" description="Helical" evidence="6">
    <location>
        <begin position="762"/>
        <end position="786"/>
    </location>
</feature>
<dbReference type="PANTHER" id="PTHR30287">
    <property type="entry name" value="MEMBRANE COMPONENT OF PREDICTED ABC SUPERFAMILY METABOLITE UPTAKE TRANSPORTER"/>
    <property type="match status" value="1"/>
</dbReference>
<evidence type="ECO:0000256" key="1">
    <source>
        <dbReference type="ARBA" id="ARBA00004651"/>
    </source>
</evidence>
<dbReference type="GO" id="GO:0005886">
    <property type="term" value="C:plasma membrane"/>
    <property type="evidence" value="ECO:0007669"/>
    <property type="project" value="UniProtKB-SubCell"/>
</dbReference>
<dbReference type="PANTHER" id="PTHR30287:SF1">
    <property type="entry name" value="INNER MEMBRANE PROTEIN"/>
    <property type="match status" value="1"/>
</dbReference>